<evidence type="ECO:0000313" key="1">
    <source>
        <dbReference type="EMBL" id="RXW21500.1"/>
    </source>
</evidence>
<gene>
    <name evidence="1" type="ORF">EST38_g4358</name>
</gene>
<dbReference type="OrthoDB" id="3270019at2759"/>
<proteinExistence type="predicted"/>
<name>A0A4Q2DMT9_9AGAR</name>
<keyword evidence="2" id="KW-1185">Reference proteome</keyword>
<protein>
    <submittedName>
        <fullName evidence="1">Uncharacterized protein</fullName>
    </submittedName>
</protein>
<sequence>MQSGVEFLALKTVRDQWAANVPLQADYANFVTVCQSSGTGKSRMVDELGQYIFTIPFNVRADEGGGAYPLPDEEVRDYLAPTVSYEEAYIQRCQIFFSTLFRAISGFLIRCKGEGSLSALQLAHVWRLFLGENRGTFYSELVERSRQIARTGGDYVGPEAPFAQLQALVSSEQLDPQQSFSNLPVVANLSKDKLHSYISNGKENAENAKKALDTRQIPVNHGLKVVIYFDEAHTLLKASYVEQEDEPTAETTKTVDDDLKPTVGMRKSMYHHILSVLNTLKEYGFFAIFLSTSSRIRILAPPPSQASSARQTDDRAPLAPITEIAFDCHPDLSAGIALNQKLSTCRSIEFMAKFGRVLFWALLEGSYTPAQVLNLAKNKIAGYQYRASDASLRKPEEDGTLACLDLRLSFDYDLRRDPLDGKEERLVENHMRLCYSVPTQCAYLWSGYSSEPLLAEETHAATIRNCKPDVASSSPDPKWPPSFSEALGRGWIRFTHFGKLGDSTCGVSQMGLYAAFVRGMAYIGKPNQGNSDVIIPVCLAKSDDFSPQDMTAIFVQFKARKVKGGHRHDYTAEDLEAFPECDRALPYCTLLMELGIPPKCRSAKTVGSSQELRRKERRENSKPHLRYNIRAFGSTSNIYKPIEREHQDDYHNVFRTMAPLNEHARQNAEHISQILTMKPEWTCDSFNSLHWLKSEVTTVSDDELEEPKVEVGPVTLIGT</sequence>
<reference evidence="1 2" key="1">
    <citation type="submission" date="2019-01" db="EMBL/GenBank/DDBJ databases">
        <title>Draft genome sequence of Psathyrella aberdarensis IHI B618.</title>
        <authorList>
            <person name="Buettner E."/>
            <person name="Kellner H."/>
        </authorList>
    </citation>
    <scope>NUCLEOTIDE SEQUENCE [LARGE SCALE GENOMIC DNA]</scope>
    <source>
        <strain evidence="1 2">IHI B618</strain>
    </source>
</reference>
<organism evidence="1 2">
    <name type="scientific">Candolleomyces aberdarensis</name>
    <dbReference type="NCBI Taxonomy" id="2316362"/>
    <lineage>
        <taxon>Eukaryota</taxon>
        <taxon>Fungi</taxon>
        <taxon>Dikarya</taxon>
        <taxon>Basidiomycota</taxon>
        <taxon>Agaricomycotina</taxon>
        <taxon>Agaricomycetes</taxon>
        <taxon>Agaricomycetidae</taxon>
        <taxon>Agaricales</taxon>
        <taxon>Agaricineae</taxon>
        <taxon>Psathyrellaceae</taxon>
        <taxon>Candolleomyces</taxon>
    </lineage>
</organism>
<dbReference type="EMBL" id="SDEE01000105">
    <property type="protein sequence ID" value="RXW21500.1"/>
    <property type="molecule type" value="Genomic_DNA"/>
</dbReference>
<dbReference type="PANTHER" id="PTHR33266">
    <property type="entry name" value="CHROMOSOME 15, WHOLE GENOME SHOTGUN SEQUENCE"/>
    <property type="match status" value="1"/>
</dbReference>
<evidence type="ECO:0000313" key="2">
    <source>
        <dbReference type="Proteomes" id="UP000290288"/>
    </source>
</evidence>
<comment type="caution">
    <text evidence="1">The sequence shown here is derived from an EMBL/GenBank/DDBJ whole genome shotgun (WGS) entry which is preliminary data.</text>
</comment>
<dbReference type="Proteomes" id="UP000290288">
    <property type="component" value="Unassembled WGS sequence"/>
</dbReference>
<accession>A0A4Q2DMT9</accession>
<dbReference type="PANTHER" id="PTHR33266:SF1">
    <property type="entry name" value="F-BOX DOMAIN-CONTAINING PROTEIN"/>
    <property type="match status" value="1"/>
</dbReference>
<dbReference type="STRING" id="2316362.A0A4Q2DMT9"/>
<dbReference type="AlphaFoldDB" id="A0A4Q2DMT9"/>